<evidence type="ECO:0000313" key="3">
    <source>
        <dbReference type="Proteomes" id="UP000251431"/>
    </source>
</evidence>
<dbReference type="EMBL" id="UAQE01000001">
    <property type="protein sequence ID" value="SPT99500.1"/>
    <property type="molecule type" value="Genomic_DNA"/>
</dbReference>
<organism evidence="2 3">
    <name type="scientific">Lysinibacillus capsici</name>
    <dbReference type="NCBI Taxonomy" id="2115968"/>
    <lineage>
        <taxon>Bacteria</taxon>
        <taxon>Bacillati</taxon>
        <taxon>Bacillota</taxon>
        <taxon>Bacilli</taxon>
        <taxon>Bacillales</taxon>
        <taxon>Bacillaceae</taxon>
        <taxon>Lysinibacillus</taxon>
    </lineage>
</organism>
<evidence type="ECO:0000313" key="2">
    <source>
        <dbReference type="EMBL" id="SPT99500.1"/>
    </source>
</evidence>
<accession>A0A2X0YAQ1</accession>
<reference evidence="2 3" key="1">
    <citation type="submission" date="2018-06" db="EMBL/GenBank/DDBJ databases">
        <authorList>
            <consortium name="Pathogen Informatics"/>
            <person name="Doyle S."/>
        </authorList>
    </citation>
    <scope>NUCLEOTIDE SEQUENCE [LARGE SCALE GENOMIC DNA]</scope>
    <source>
        <strain evidence="2 3">NCTC7582</strain>
    </source>
</reference>
<name>A0A2X0YAQ1_9BACI</name>
<gene>
    <name evidence="2" type="ORF">NCTC7582_02373</name>
</gene>
<protein>
    <submittedName>
        <fullName evidence="2">Acyl-CoA reductase (LuxC)</fullName>
    </submittedName>
</protein>
<dbReference type="GO" id="GO:0008218">
    <property type="term" value="P:bioluminescence"/>
    <property type="evidence" value="ECO:0007669"/>
    <property type="project" value="InterPro"/>
</dbReference>
<dbReference type="AlphaFoldDB" id="A0A2X0YAQ1"/>
<keyword evidence="1" id="KW-0521">NADP</keyword>
<dbReference type="InterPro" id="IPR008670">
    <property type="entry name" value="CoA_reduct_LuxC"/>
</dbReference>
<dbReference type="RefSeq" id="WP_233436299.1">
    <property type="nucleotide sequence ID" value="NZ_CP185952.1"/>
</dbReference>
<sequence length="398" mass="45466">MMQLFWPKNIEFEVAIEQLSSNKPNQPFDQEVVAFTQALSKRFLRIRELPEVVALGYWLRKANIKEMQTTFERDTSDRIVRSRGTVFHIAPSNVDTIFVYSWMLSLLAGNRNVIRISGKEQNGLNVLLQIIIDELGRNEFQKIAKQTIICTYGHEENTTAVLSAACQTRVIWGGDETISTIREIPLAPLANELAFPDRFSLAVLNSEIVSKLDEIQLDSLLEQFYNDVFWFDQMACASPRLITWCGENQQAIIRFWSAFEQKIQQKQYELMAATQVLKYTTSLILATDSKIENLKNGTYFSRVKLSDVPVGIRERHCGGGLFYEYKVDKLEDLADVLIDKDQTIAYFGFERKELGSLIDAISSRGIDRIVPIGKALDFSGVWDGQNFLTSFTREVIII</sequence>
<proteinExistence type="predicted"/>
<dbReference type="GO" id="GO:0003995">
    <property type="term" value="F:acyl-CoA dehydrogenase activity"/>
    <property type="evidence" value="ECO:0007669"/>
    <property type="project" value="InterPro"/>
</dbReference>
<dbReference type="Pfam" id="PF05893">
    <property type="entry name" value="LuxC"/>
    <property type="match status" value="1"/>
</dbReference>
<dbReference type="Proteomes" id="UP000251431">
    <property type="component" value="Unassembled WGS sequence"/>
</dbReference>
<evidence type="ECO:0000256" key="1">
    <source>
        <dbReference type="ARBA" id="ARBA00022857"/>
    </source>
</evidence>